<dbReference type="EMBL" id="CP041185">
    <property type="protein sequence ID" value="QDG74158.1"/>
    <property type="molecule type" value="Genomic_DNA"/>
</dbReference>
<dbReference type="InterPro" id="IPR011042">
    <property type="entry name" value="6-blade_b-propeller_TolB-like"/>
</dbReference>
<dbReference type="PANTHER" id="PTHR42776">
    <property type="entry name" value="SERINE PEPTIDASE S9 FAMILY MEMBER"/>
    <property type="match status" value="1"/>
</dbReference>
<dbReference type="AlphaFoldDB" id="A0A4Y6RM78"/>
<dbReference type="SUPFAM" id="SSF53474">
    <property type="entry name" value="alpha/beta-Hydrolases"/>
    <property type="match status" value="1"/>
</dbReference>
<proteinExistence type="predicted"/>
<dbReference type="Gene3D" id="2.120.10.30">
    <property type="entry name" value="TolB, C-terminal domain"/>
    <property type="match status" value="1"/>
</dbReference>
<sequence length="640" mass="71576">MQTAASALIPIENFFESSAFSGAIISPDGHRLAVRVALPGQRVRLAVLELASMQVKVVAFFSDADVNTFRWVNDQRLVFDLADRQLAQGALRYGPGLYAVNADGSNYRQLVTRTDSRQNKRAILMLPWNTFLVESIGDQQSDDVFVSQREFTRPGDINDLALLRLNTRTGIATTIAQPPGTRNWLFDKQGQLRIAQVRNGAQEEIHYRDGNDAPWRTLTRFDAYGESRDAFIPAFFAPDGTLYVHARQGRDKLALYRYDLDQNRIDDAPLAASPDFDVQAEMLGGTGRLLGLRYETDAQTTLWFDEKMQAMQKQVNALLPMSINSLSTGWRSATPYILVRSVSDTMPIQYHLFNSETGSLSVLGSARPAIVPSQMANKELRHYKARDGLDIPAWLTLPRGAAKMRPMVVLVHGGPWVRGSWNWTAESQFLASRGYVVLEPEYRGSMGYGQHHFKAGWKQWGLKMQDDIADGARWAIAEGIADPRRICIAGASYGGYATLMGLVNDPELYRCGIDWLGVTDIELLQNGSWGGHSDVSEHYRQYGMPVLIGDAVKDAAQFMATSPLQQAARITQPLLLAYGSADQRVPLPHGRKFYDAVRKSNAQVEWVEYATEGHGWALPATRYDFWSRVEKFLLKHIAPP</sequence>
<evidence type="ECO:0000259" key="2">
    <source>
        <dbReference type="Pfam" id="PF00326"/>
    </source>
</evidence>
<dbReference type="Pfam" id="PF00326">
    <property type="entry name" value="Peptidase_S9"/>
    <property type="match status" value="1"/>
</dbReference>
<dbReference type="InterPro" id="IPR001375">
    <property type="entry name" value="Peptidase_S9_cat"/>
</dbReference>
<dbReference type="KEGG" id="jas:FJQ89_15780"/>
<keyword evidence="1" id="KW-0378">Hydrolase</keyword>
<dbReference type="SUPFAM" id="SSF82171">
    <property type="entry name" value="DPP6 N-terminal domain-like"/>
    <property type="match status" value="1"/>
</dbReference>
<feature type="domain" description="Peptidase S9 prolyl oligopeptidase catalytic" evidence="2">
    <location>
        <begin position="423"/>
        <end position="637"/>
    </location>
</feature>
<dbReference type="Gene3D" id="3.40.50.1820">
    <property type="entry name" value="alpha/beta hydrolase"/>
    <property type="match status" value="1"/>
</dbReference>
<evidence type="ECO:0000256" key="1">
    <source>
        <dbReference type="ARBA" id="ARBA00022801"/>
    </source>
</evidence>
<gene>
    <name evidence="3" type="ORF">FJQ89_15780</name>
</gene>
<keyword evidence="4" id="KW-1185">Reference proteome</keyword>
<evidence type="ECO:0000313" key="3">
    <source>
        <dbReference type="EMBL" id="QDG74158.1"/>
    </source>
</evidence>
<name>A0A4Y6RM78_9BURK</name>
<evidence type="ECO:0000313" key="4">
    <source>
        <dbReference type="Proteomes" id="UP000316665"/>
    </source>
</evidence>
<dbReference type="OrthoDB" id="4269629at2"/>
<dbReference type="GO" id="GO:0004252">
    <property type="term" value="F:serine-type endopeptidase activity"/>
    <property type="evidence" value="ECO:0007669"/>
    <property type="project" value="TreeGrafter"/>
</dbReference>
<dbReference type="GO" id="GO:0006508">
    <property type="term" value="P:proteolysis"/>
    <property type="evidence" value="ECO:0007669"/>
    <property type="project" value="InterPro"/>
</dbReference>
<protein>
    <submittedName>
        <fullName evidence="3">S9 family peptidase</fullName>
    </submittedName>
</protein>
<dbReference type="InterPro" id="IPR029058">
    <property type="entry name" value="AB_hydrolase_fold"/>
</dbReference>
<organism evidence="3 4">
    <name type="scientific">Janthinobacterium tructae</name>
    <dbReference type="NCBI Taxonomy" id="2590869"/>
    <lineage>
        <taxon>Bacteria</taxon>
        <taxon>Pseudomonadati</taxon>
        <taxon>Pseudomonadota</taxon>
        <taxon>Betaproteobacteria</taxon>
        <taxon>Burkholderiales</taxon>
        <taxon>Oxalobacteraceae</taxon>
        <taxon>Janthinobacterium</taxon>
    </lineage>
</organism>
<accession>A0A4Y6RM78</accession>
<reference evidence="3 4" key="1">
    <citation type="submission" date="2019-06" db="EMBL/GenBank/DDBJ databases">
        <title>Complete genome sequence of Janthinobacterium sp. SNU WT3 isolated from diseased rainbow trout.</title>
        <authorList>
            <person name="Oh W.T."/>
            <person name="Park S.C."/>
        </authorList>
    </citation>
    <scope>NUCLEOTIDE SEQUENCE [LARGE SCALE GENOMIC DNA]</scope>
    <source>
        <strain evidence="3 4">SNU WT3</strain>
    </source>
</reference>
<dbReference type="Proteomes" id="UP000316665">
    <property type="component" value="Chromosome"/>
</dbReference>
<dbReference type="PANTHER" id="PTHR42776:SF27">
    <property type="entry name" value="DIPEPTIDYL PEPTIDASE FAMILY MEMBER 6"/>
    <property type="match status" value="1"/>
</dbReference>